<dbReference type="InterPro" id="IPR007856">
    <property type="entry name" value="SapB_1"/>
</dbReference>
<evidence type="ECO:0000313" key="13">
    <source>
        <dbReference type="EMBL" id="ACO70184.1"/>
    </source>
</evidence>
<dbReference type="SUPFAM" id="SSF50630">
    <property type="entry name" value="Acid proteases"/>
    <property type="match status" value="1"/>
</dbReference>
<evidence type="ECO:0000256" key="4">
    <source>
        <dbReference type="ARBA" id="ARBA00022801"/>
    </source>
</evidence>
<dbReference type="SUPFAM" id="SSF47862">
    <property type="entry name" value="Saposin"/>
    <property type="match status" value="1"/>
</dbReference>
<evidence type="ECO:0000256" key="5">
    <source>
        <dbReference type="ARBA" id="ARBA00023157"/>
    </source>
</evidence>
<accession>C1FIK5</accession>
<dbReference type="InterPro" id="IPR021109">
    <property type="entry name" value="Peptidase_aspartic_dom_sf"/>
</dbReference>
<keyword evidence="2 9" id="KW-0645">Protease</keyword>
<dbReference type="InterPro" id="IPR033121">
    <property type="entry name" value="PEPTIDASE_A1"/>
</dbReference>
<dbReference type="eggNOG" id="KOG1339">
    <property type="taxonomic scope" value="Eukaryota"/>
</dbReference>
<proteinExistence type="inferred from homology"/>
<dbReference type="InterPro" id="IPR011001">
    <property type="entry name" value="Saposin-like"/>
</dbReference>
<feature type="domain" description="Peptidase A1" evidence="12">
    <location>
        <begin position="98"/>
        <end position="554"/>
    </location>
</feature>
<evidence type="ECO:0000259" key="11">
    <source>
        <dbReference type="PROSITE" id="PS50015"/>
    </source>
</evidence>
<dbReference type="FunCoup" id="C1FIK5">
    <property type="interactions" value="1084"/>
</dbReference>
<dbReference type="Pfam" id="PF03489">
    <property type="entry name" value="SapB_2"/>
    <property type="match status" value="1"/>
</dbReference>
<dbReference type="STRING" id="296587.C1FIK5"/>
<dbReference type="PANTHER" id="PTHR47966">
    <property type="entry name" value="BETA-SITE APP-CLEAVING ENZYME, ISOFORM A-RELATED"/>
    <property type="match status" value="1"/>
</dbReference>
<keyword evidence="10" id="KW-0732">Signal</keyword>
<dbReference type="PROSITE" id="PS51767">
    <property type="entry name" value="PEPTIDASE_A1"/>
    <property type="match status" value="1"/>
</dbReference>
<evidence type="ECO:0000256" key="10">
    <source>
        <dbReference type="SAM" id="SignalP"/>
    </source>
</evidence>
<feature type="signal peptide" evidence="10">
    <location>
        <begin position="1"/>
        <end position="27"/>
    </location>
</feature>
<evidence type="ECO:0000256" key="8">
    <source>
        <dbReference type="PIRSR" id="PIRSR601461-2"/>
    </source>
</evidence>
<feature type="domain" description="Saposin B-type" evidence="11">
    <location>
        <begin position="333"/>
        <end position="372"/>
    </location>
</feature>
<evidence type="ECO:0008006" key="15">
    <source>
        <dbReference type="Google" id="ProtNLM"/>
    </source>
</evidence>
<dbReference type="RefSeq" id="XP_002508926.1">
    <property type="nucleotide sequence ID" value="XM_002508880.1"/>
</dbReference>
<dbReference type="OrthoDB" id="771136at2759"/>
<feature type="disulfide bond" evidence="8">
    <location>
        <begin position="129"/>
        <end position="136"/>
    </location>
</feature>
<evidence type="ECO:0000256" key="6">
    <source>
        <dbReference type="ARBA" id="ARBA00023180"/>
    </source>
</evidence>
<keyword evidence="6" id="KW-0325">Glycoprotein</keyword>
<dbReference type="PROSITE" id="PS50015">
    <property type="entry name" value="SAP_B"/>
    <property type="match status" value="2"/>
</dbReference>
<dbReference type="PRINTS" id="PR00792">
    <property type="entry name" value="PEPSIN"/>
</dbReference>
<protein>
    <recommendedName>
        <fullName evidence="15">Peptidase A1 domain-containing protein</fullName>
    </recommendedName>
</protein>
<organism evidence="13 14">
    <name type="scientific">Micromonas commoda (strain RCC299 / NOUM17 / CCMP2709)</name>
    <name type="common">Picoplanktonic green alga</name>
    <dbReference type="NCBI Taxonomy" id="296587"/>
    <lineage>
        <taxon>Eukaryota</taxon>
        <taxon>Viridiplantae</taxon>
        <taxon>Chlorophyta</taxon>
        <taxon>Mamiellophyceae</taxon>
        <taxon>Mamiellales</taxon>
        <taxon>Mamiellaceae</taxon>
        <taxon>Micromonas</taxon>
    </lineage>
</organism>
<dbReference type="AlphaFoldDB" id="C1FIK5"/>
<dbReference type="InterPro" id="IPR008139">
    <property type="entry name" value="SaposinB_dom"/>
</dbReference>
<evidence type="ECO:0000256" key="2">
    <source>
        <dbReference type="ARBA" id="ARBA00022670"/>
    </source>
</evidence>
<dbReference type="InParanoid" id="C1FIK5"/>
<evidence type="ECO:0000256" key="1">
    <source>
        <dbReference type="ARBA" id="ARBA00007447"/>
    </source>
</evidence>
<dbReference type="KEGG" id="mis:MICPUN_106372"/>
<feature type="chain" id="PRO_5002909369" description="Peptidase A1 domain-containing protein" evidence="10">
    <location>
        <begin position="28"/>
        <end position="557"/>
    </location>
</feature>
<sequence>MVPILRSIVALFLVCALCLAAAPGASALVESSHLPRAKVHKRALGPPETVKKCVDVARRARYERFSARLHDEPHRDPDGPTLAGGTPECISNYMDAQYYGAVSIGTPPQSFLVVFDTGSSNLWIPSAKCSFLQIPCDLHQKYRSGDSSTYKALGDPFAIQYGSGSLSGFLSQDTVTWAGLEIKDQVFAEATKEPGIAFLFSKFDGILGMGWDTISVNGVKPPFYNAVDQGLVVENVFSFWLNRDADEGGDGEGGEIVLGGVDPAHFVGEHTWLNVTREGYWQIAMDDVLLGGVSVGQCGKKGCAAIVDTGTSLLAGPTKVVEALNKRIGAKSVLGEECRVMIDQYGDELIRDLAEFSATDICTSVGLCGPSSETKTSTSRRRGERRRARLGSSWLEWARGWARVGRDAVVLGSDAAPIDADGLEGAAVCQACVYAVDYAKSLLTQNATESIILDEFKSVCDLIPSSGGEAAVDCDAVSKMPDVEFVLGGRPFKLTPDQYVLKVDAGQGGPAQCISGFMGLDIPPPAGPLWILGDVFIGPYHSVFDYDNARVGLADAA</sequence>
<dbReference type="GeneID" id="8248071"/>
<feature type="active site" evidence="7">
    <location>
        <position position="116"/>
    </location>
</feature>
<evidence type="ECO:0000259" key="12">
    <source>
        <dbReference type="PROSITE" id="PS51767"/>
    </source>
</evidence>
<dbReference type="InterPro" id="IPR008138">
    <property type="entry name" value="SapB_2"/>
</dbReference>
<keyword evidence="5 8" id="KW-1015">Disulfide bond</keyword>
<dbReference type="PROSITE" id="PS00141">
    <property type="entry name" value="ASP_PROTEASE"/>
    <property type="match status" value="2"/>
</dbReference>
<dbReference type="PANTHER" id="PTHR47966:SF51">
    <property type="entry name" value="BETA-SITE APP-CLEAVING ENZYME, ISOFORM A-RELATED"/>
    <property type="match status" value="1"/>
</dbReference>
<dbReference type="EMBL" id="CP001577">
    <property type="protein sequence ID" value="ACO70184.1"/>
    <property type="molecule type" value="Genomic_DNA"/>
</dbReference>
<dbReference type="FunFam" id="2.40.70.10:FF:000115">
    <property type="entry name" value="Lysosomal aspartic protease"/>
    <property type="match status" value="1"/>
</dbReference>
<feature type="active site" evidence="7">
    <location>
        <position position="308"/>
    </location>
</feature>
<dbReference type="Proteomes" id="UP000002009">
    <property type="component" value="Chromosome 12"/>
</dbReference>
<dbReference type="Gene3D" id="2.40.70.10">
    <property type="entry name" value="Acid Proteases"/>
    <property type="match status" value="2"/>
</dbReference>
<dbReference type="Pfam" id="PF05184">
    <property type="entry name" value="SapB_1"/>
    <property type="match status" value="1"/>
</dbReference>
<keyword evidence="4 9" id="KW-0378">Hydrolase</keyword>
<keyword evidence="14" id="KW-1185">Reference proteome</keyword>
<comment type="similarity">
    <text evidence="1 9">Belongs to the peptidase A1 family.</text>
</comment>
<keyword evidence="3 9" id="KW-0064">Aspartyl protease</keyword>
<evidence type="ECO:0000256" key="7">
    <source>
        <dbReference type="PIRSR" id="PIRSR601461-1"/>
    </source>
</evidence>
<dbReference type="FunFam" id="2.40.70.10:FF:000044">
    <property type="entry name" value="Lysosomal aspartic protease"/>
    <property type="match status" value="1"/>
</dbReference>
<dbReference type="Gene3D" id="1.10.225.10">
    <property type="entry name" value="Saposin-like"/>
    <property type="match status" value="1"/>
</dbReference>
<dbReference type="GO" id="GO:0006508">
    <property type="term" value="P:proteolysis"/>
    <property type="evidence" value="ECO:0007669"/>
    <property type="project" value="UniProtKB-KW"/>
</dbReference>
<name>C1FIK5_MICCC</name>
<gene>
    <name evidence="13" type="ORF">MICPUN_106372</name>
</gene>
<evidence type="ECO:0000256" key="3">
    <source>
        <dbReference type="ARBA" id="ARBA00022750"/>
    </source>
</evidence>
<dbReference type="OMA" id="KGEYMIS"/>
<dbReference type="Pfam" id="PF00026">
    <property type="entry name" value="Asp"/>
    <property type="match status" value="1"/>
</dbReference>
<feature type="domain" description="Saposin B-type" evidence="11">
    <location>
        <begin position="425"/>
        <end position="466"/>
    </location>
</feature>
<evidence type="ECO:0000256" key="9">
    <source>
        <dbReference type="RuleBase" id="RU000454"/>
    </source>
</evidence>
<evidence type="ECO:0000313" key="14">
    <source>
        <dbReference type="Proteomes" id="UP000002009"/>
    </source>
</evidence>
<reference evidence="13 14" key="1">
    <citation type="journal article" date="2009" name="Science">
        <title>Green evolution and dynamic adaptations revealed by genomes of the marine picoeukaryotes Micromonas.</title>
        <authorList>
            <person name="Worden A.Z."/>
            <person name="Lee J.H."/>
            <person name="Mock T."/>
            <person name="Rouze P."/>
            <person name="Simmons M.P."/>
            <person name="Aerts A.L."/>
            <person name="Allen A.E."/>
            <person name="Cuvelier M.L."/>
            <person name="Derelle E."/>
            <person name="Everett M.V."/>
            <person name="Foulon E."/>
            <person name="Grimwood J."/>
            <person name="Gundlach H."/>
            <person name="Henrissat B."/>
            <person name="Napoli C."/>
            <person name="McDonald S.M."/>
            <person name="Parker M.S."/>
            <person name="Rombauts S."/>
            <person name="Salamov A."/>
            <person name="Von Dassow P."/>
            <person name="Badger J.H."/>
            <person name="Coutinho P.M."/>
            <person name="Demir E."/>
            <person name="Dubchak I."/>
            <person name="Gentemann C."/>
            <person name="Eikrem W."/>
            <person name="Gready J.E."/>
            <person name="John U."/>
            <person name="Lanier W."/>
            <person name="Lindquist E.A."/>
            <person name="Lucas S."/>
            <person name="Mayer K.F."/>
            <person name="Moreau H."/>
            <person name="Not F."/>
            <person name="Otillar R."/>
            <person name="Panaud O."/>
            <person name="Pangilinan J."/>
            <person name="Paulsen I."/>
            <person name="Piegu B."/>
            <person name="Poliakov A."/>
            <person name="Robbens S."/>
            <person name="Schmutz J."/>
            <person name="Toulza E."/>
            <person name="Wyss T."/>
            <person name="Zelensky A."/>
            <person name="Zhou K."/>
            <person name="Armbrust E.V."/>
            <person name="Bhattacharya D."/>
            <person name="Goodenough U.W."/>
            <person name="Van de Peer Y."/>
            <person name="Grigoriev I.V."/>
        </authorList>
    </citation>
    <scope>NUCLEOTIDE SEQUENCE [LARGE SCALE GENOMIC DNA]</scope>
    <source>
        <strain evidence="14">RCC299 / NOUM17</strain>
    </source>
</reference>
<dbReference type="GO" id="GO:0004190">
    <property type="term" value="F:aspartic-type endopeptidase activity"/>
    <property type="evidence" value="ECO:0007669"/>
    <property type="project" value="UniProtKB-KW"/>
</dbReference>
<dbReference type="GO" id="GO:0006629">
    <property type="term" value="P:lipid metabolic process"/>
    <property type="evidence" value="ECO:0007669"/>
    <property type="project" value="InterPro"/>
</dbReference>
<dbReference type="InterPro" id="IPR001969">
    <property type="entry name" value="Aspartic_peptidase_AS"/>
</dbReference>
<dbReference type="InterPro" id="IPR001461">
    <property type="entry name" value="Aspartic_peptidase_A1"/>
</dbReference>